<gene>
    <name evidence="1" type="ORF">CLV88_11665</name>
</gene>
<dbReference type="OrthoDB" id="7210452at2"/>
<comment type="caution">
    <text evidence="1">The sequence shown here is derived from an EMBL/GenBank/DDBJ whole genome shotgun (WGS) entry which is preliminary data.</text>
</comment>
<sequence>MHRSGSSAFTRTLKFLGLSLPNTLVASRKNDNDLGFWESQPQVDLNDEFLRTVGSHWYDFAPPDLDQVPAELKQDFVARAAQLIDDEFGDAPLFVMKDPRLCLLFPLWQEALQQIGIRTLCVLPIRNPLDIANSLHKRNRILQGESLVSWLRFMLAAECSTRDIPRVFVHYDDLLVDWRQVTDRISANLDLIWPNTSASAAKKIDTFLSDEWCHHHAGDAAVLQDSAMSPWIRDAYEIMKAWSQDIVAKGDRSKLDKIANAFDQSVPAYRRFAEECRALSVHAREFEQNNIKLQEEALKHRNAAAVALARVTKTEALLTEAKALALAEAKANSETLASAEALLAESLAHAQDGVRQVADDYQKRVTTLETEKATLVQEMLTLQATVSEVRKTLHDSSEEFSTRLDTYATMTRAAKHEAAKNRTAKNAAVLQSGLGGVARKVLNIPRRCLRVIKRLMKS</sequence>
<evidence type="ECO:0000313" key="2">
    <source>
        <dbReference type="Proteomes" id="UP000240418"/>
    </source>
</evidence>
<name>A0A2P8F7C6_9RHOB</name>
<dbReference type="Proteomes" id="UP000240418">
    <property type="component" value="Unassembled WGS sequence"/>
</dbReference>
<evidence type="ECO:0008006" key="3">
    <source>
        <dbReference type="Google" id="ProtNLM"/>
    </source>
</evidence>
<accession>A0A2P8F7C6</accession>
<dbReference type="SUPFAM" id="SSF52540">
    <property type="entry name" value="P-loop containing nucleoside triphosphate hydrolases"/>
    <property type="match status" value="1"/>
</dbReference>
<dbReference type="EMBL" id="PYGJ01000016">
    <property type="protein sequence ID" value="PSL17618.1"/>
    <property type="molecule type" value="Genomic_DNA"/>
</dbReference>
<dbReference type="AlphaFoldDB" id="A0A2P8F7C6"/>
<evidence type="ECO:0000313" key="1">
    <source>
        <dbReference type="EMBL" id="PSL17618.1"/>
    </source>
</evidence>
<dbReference type="Gene3D" id="3.40.50.300">
    <property type="entry name" value="P-loop containing nucleotide triphosphate hydrolases"/>
    <property type="match status" value="1"/>
</dbReference>
<protein>
    <recommendedName>
        <fullName evidence="3">Sulfotransferase family protein</fullName>
    </recommendedName>
</protein>
<organism evidence="1 2">
    <name type="scientific">Shimia abyssi</name>
    <dbReference type="NCBI Taxonomy" id="1662395"/>
    <lineage>
        <taxon>Bacteria</taxon>
        <taxon>Pseudomonadati</taxon>
        <taxon>Pseudomonadota</taxon>
        <taxon>Alphaproteobacteria</taxon>
        <taxon>Rhodobacterales</taxon>
        <taxon>Roseobacteraceae</taxon>
    </lineage>
</organism>
<keyword evidence="2" id="KW-1185">Reference proteome</keyword>
<dbReference type="RefSeq" id="WP_106609939.1">
    <property type="nucleotide sequence ID" value="NZ_PYGJ01000016.1"/>
</dbReference>
<dbReference type="InterPro" id="IPR027417">
    <property type="entry name" value="P-loop_NTPase"/>
</dbReference>
<proteinExistence type="predicted"/>
<reference evidence="1 2" key="1">
    <citation type="submission" date="2018-03" db="EMBL/GenBank/DDBJ databases">
        <title>Genomic Encyclopedia of Archaeal and Bacterial Type Strains, Phase II (KMG-II): from individual species to whole genera.</title>
        <authorList>
            <person name="Goeker M."/>
        </authorList>
    </citation>
    <scope>NUCLEOTIDE SEQUENCE [LARGE SCALE GENOMIC DNA]</scope>
    <source>
        <strain evidence="1 2">DSM 100673</strain>
    </source>
</reference>